<sequence>MEDVSAWHADKQRGILSEISLQSAQGDNPKAEQAGNNFQFKCAKCRGAGLEAAVENEVPREDKAFCMAYGS</sequence>
<dbReference type="EMBL" id="CP144751">
    <property type="protein sequence ID" value="WVZ85152.1"/>
    <property type="molecule type" value="Genomic_DNA"/>
</dbReference>
<organism evidence="1 2">
    <name type="scientific">Paspalum notatum var. saurae</name>
    <dbReference type="NCBI Taxonomy" id="547442"/>
    <lineage>
        <taxon>Eukaryota</taxon>
        <taxon>Viridiplantae</taxon>
        <taxon>Streptophyta</taxon>
        <taxon>Embryophyta</taxon>
        <taxon>Tracheophyta</taxon>
        <taxon>Spermatophyta</taxon>
        <taxon>Magnoliopsida</taxon>
        <taxon>Liliopsida</taxon>
        <taxon>Poales</taxon>
        <taxon>Poaceae</taxon>
        <taxon>PACMAD clade</taxon>
        <taxon>Panicoideae</taxon>
        <taxon>Andropogonodae</taxon>
        <taxon>Paspaleae</taxon>
        <taxon>Paspalinae</taxon>
        <taxon>Paspalum</taxon>
    </lineage>
</organism>
<evidence type="ECO:0000313" key="1">
    <source>
        <dbReference type="EMBL" id="WVZ85152.1"/>
    </source>
</evidence>
<accession>A0AAQ3X4F4</accession>
<keyword evidence="2" id="KW-1185">Reference proteome</keyword>
<proteinExistence type="predicted"/>
<reference evidence="1 2" key="1">
    <citation type="submission" date="2024-02" db="EMBL/GenBank/DDBJ databases">
        <title>High-quality chromosome-scale genome assembly of Pensacola bahiagrass (Paspalum notatum Flugge var. saurae).</title>
        <authorList>
            <person name="Vega J.M."/>
            <person name="Podio M."/>
            <person name="Orjuela J."/>
            <person name="Siena L.A."/>
            <person name="Pessino S.C."/>
            <person name="Combes M.C."/>
            <person name="Mariac C."/>
            <person name="Albertini E."/>
            <person name="Pupilli F."/>
            <person name="Ortiz J.P.A."/>
            <person name="Leblanc O."/>
        </authorList>
    </citation>
    <scope>NUCLEOTIDE SEQUENCE [LARGE SCALE GENOMIC DNA]</scope>
    <source>
        <strain evidence="1">R1</strain>
        <tissue evidence="1">Leaf</tissue>
    </source>
</reference>
<evidence type="ECO:0000313" key="2">
    <source>
        <dbReference type="Proteomes" id="UP001341281"/>
    </source>
</evidence>
<dbReference type="AlphaFoldDB" id="A0AAQ3X4F4"/>
<dbReference type="Proteomes" id="UP001341281">
    <property type="component" value="Chromosome 07"/>
</dbReference>
<gene>
    <name evidence="1" type="ORF">U9M48_032103</name>
</gene>
<name>A0AAQ3X4F4_PASNO</name>
<protein>
    <submittedName>
        <fullName evidence="1">Uncharacterized protein</fullName>
    </submittedName>
</protein>